<evidence type="ECO:0000313" key="3">
    <source>
        <dbReference type="Proteomes" id="UP000461162"/>
    </source>
</evidence>
<name>A0A7K1KLJ8_9BACT</name>
<proteinExistence type="predicted"/>
<organism evidence="2 3">
    <name type="scientific">Pseudodesulfovibrio alkaliphilus</name>
    <dbReference type="NCBI Taxonomy" id="2661613"/>
    <lineage>
        <taxon>Bacteria</taxon>
        <taxon>Pseudomonadati</taxon>
        <taxon>Thermodesulfobacteriota</taxon>
        <taxon>Desulfovibrionia</taxon>
        <taxon>Desulfovibrionales</taxon>
        <taxon>Desulfovibrionaceae</taxon>
    </lineage>
</organism>
<reference evidence="2 3" key="1">
    <citation type="submission" date="2019-11" db="EMBL/GenBank/DDBJ databases">
        <title>Pseudodesulfovibrio alkaliphilus, sp. nov., an alkaliphilic sulfate-reducing bacteria from mud volcano of Taman peninsula, Russia.</title>
        <authorList>
            <person name="Frolova A."/>
            <person name="Merkel A.Y."/>
            <person name="Slobodkin A.I."/>
        </authorList>
    </citation>
    <scope>NUCLEOTIDE SEQUENCE [LARGE SCALE GENOMIC DNA]</scope>
    <source>
        <strain evidence="2 3">F-1</strain>
    </source>
</reference>
<keyword evidence="1" id="KW-0812">Transmembrane</keyword>
<dbReference type="EMBL" id="WODC01000002">
    <property type="protein sequence ID" value="MUM76887.1"/>
    <property type="molecule type" value="Genomic_DNA"/>
</dbReference>
<comment type="caution">
    <text evidence="2">The sequence shown here is derived from an EMBL/GenBank/DDBJ whole genome shotgun (WGS) entry which is preliminary data.</text>
</comment>
<evidence type="ECO:0000256" key="1">
    <source>
        <dbReference type="SAM" id="Phobius"/>
    </source>
</evidence>
<dbReference type="AlphaFoldDB" id="A0A7K1KLJ8"/>
<keyword evidence="3" id="KW-1185">Reference proteome</keyword>
<accession>A0A7K1KLJ8</accession>
<dbReference type="RefSeq" id="WP_155932535.1">
    <property type="nucleotide sequence ID" value="NZ_WODC01000002.1"/>
</dbReference>
<protein>
    <submittedName>
        <fullName evidence="2">Lipid A biosynthesis domain-containing protein</fullName>
    </submittedName>
</protein>
<keyword evidence="1" id="KW-1133">Transmembrane helix</keyword>
<feature type="transmembrane region" description="Helical" evidence="1">
    <location>
        <begin position="37"/>
        <end position="56"/>
    </location>
</feature>
<evidence type="ECO:0000313" key="2">
    <source>
        <dbReference type="EMBL" id="MUM76887.1"/>
    </source>
</evidence>
<dbReference type="Proteomes" id="UP000461162">
    <property type="component" value="Unassembled WGS sequence"/>
</dbReference>
<feature type="transmembrane region" description="Helical" evidence="1">
    <location>
        <begin position="6"/>
        <end position="25"/>
    </location>
</feature>
<sequence length="97" mass="10528">MPLPAYWWLLALPVVIQGAFFVRFAIVRLGGKALQPLSGRTALALYASVAAGMAYGVVQRDPLFVVGQGCLLMVFYRMRNPGERAGKTGEPGTEDKE</sequence>
<keyword evidence="1" id="KW-0472">Membrane</keyword>
<gene>
    <name evidence="2" type="ORF">GKC30_04485</name>
</gene>